<evidence type="ECO:0000313" key="3">
    <source>
        <dbReference type="Proteomes" id="UP000823388"/>
    </source>
</evidence>
<organism evidence="2 3">
    <name type="scientific">Panicum virgatum</name>
    <name type="common">Blackwell switchgrass</name>
    <dbReference type="NCBI Taxonomy" id="38727"/>
    <lineage>
        <taxon>Eukaryota</taxon>
        <taxon>Viridiplantae</taxon>
        <taxon>Streptophyta</taxon>
        <taxon>Embryophyta</taxon>
        <taxon>Tracheophyta</taxon>
        <taxon>Spermatophyta</taxon>
        <taxon>Magnoliopsida</taxon>
        <taxon>Liliopsida</taxon>
        <taxon>Poales</taxon>
        <taxon>Poaceae</taxon>
        <taxon>PACMAD clade</taxon>
        <taxon>Panicoideae</taxon>
        <taxon>Panicodae</taxon>
        <taxon>Paniceae</taxon>
        <taxon>Panicinae</taxon>
        <taxon>Panicum</taxon>
        <taxon>Panicum sect. Hiantes</taxon>
    </lineage>
</organism>
<feature type="compositionally biased region" description="Basic and acidic residues" evidence="1">
    <location>
        <begin position="66"/>
        <end position="77"/>
    </location>
</feature>
<reference evidence="2" key="1">
    <citation type="submission" date="2020-05" db="EMBL/GenBank/DDBJ databases">
        <title>WGS assembly of Panicum virgatum.</title>
        <authorList>
            <person name="Lovell J.T."/>
            <person name="Jenkins J."/>
            <person name="Shu S."/>
            <person name="Juenger T.E."/>
            <person name="Schmutz J."/>
        </authorList>
    </citation>
    <scope>NUCLEOTIDE SEQUENCE</scope>
    <source>
        <strain evidence="2">AP13</strain>
    </source>
</reference>
<accession>A0A8T0WSN0</accession>
<feature type="compositionally biased region" description="Gly residues" evidence="1">
    <location>
        <begin position="89"/>
        <end position="99"/>
    </location>
</feature>
<name>A0A8T0WSN0_PANVG</name>
<dbReference type="Proteomes" id="UP000823388">
    <property type="component" value="Chromosome 2K"/>
</dbReference>
<protein>
    <submittedName>
        <fullName evidence="2">Uncharacterized protein</fullName>
    </submittedName>
</protein>
<dbReference type="EMBL" id="CM029039">
    <property type="protein sequence ID" value="KAG2646199.1"/>
    <property type="molecule type" value="Genomic_DNA"/>
</dbReference>
<keyword evidence="3" id="KW-1185">Reference proteome</keyword>
<feature type="compositionally biased region" description="Low complexity" evidence="1">
    <location>
        <begin position="37"/>
        <end position="51"/>
    </location>
</feature>
<evidence type="ECO:0000313" key="2">
    <source>
        <dbReference type="EMBL" id="KAG2646199.1"/>
    </source>
</evidence>
<comment type="caution">
    <text evidence="2">The sequence shown here is derived from an EMBL/GenBank/DDBJ whole genome shotgun (WGS) entry which is preliminary data.</text>
</comment>
<evidence type="ECO:0000256" key="1">
    <source>
        <dbReference type="SAM" id="MobiDB-lite"/>
    </source>
</evidence>
<gene>
    <name evidence="2" type="ORF">PVAP13_2KG493705</name>
</gene>
<feature type="region of interest" description="Disordered" evidence="1">
    <location>
        <begin position="1"/>
        <end position="129"/>
    </location>
</feature>
<proteinExistence type="predicted"/>
<dbReference type="AlphaFoldDB" id="A0A8T0WSN0"/>
<feature type="compositionally biased region" description="Basic residues" evidence="1">
    <location>
        <begin position="1"/>
        <end position="11"/>
    </location>
</feature>
<sequence>MAARPAHRALAAHRSATAHLVRGGQRWRRAGGMLHSAAPERGPEAAAAEGGARLGRARTRGGGGQGERRRGRADTRGQVEAAAATRGAPGRGRAGARGGRGGRRPSRALAGVGGGRSEGGTEAHAGRRQVPCVWRILGEGGAARVGWRN</sequence>